<organism evidence="1">
    <name type="scientific">marine sediment metagenome</name>
    <dbReference type="NCBI Taxonomy" id="412755"/>
    <lineage>
        <taxon>unclassified sequences</taxon>
        <taxon>metagenomes</taxon>
        <taxon>ecological metagenomes</taxon>
    </lineage>
</organism>
<proteinExistence type="predicted"/>
<feature type="non-terminal residue" evidence="1">
    <location>
        <position position="1"/>
    </location>
</feature>
<gene>
    <name evidence="1" type="ORF">LCGC14_2753120</name>
</gene>
<name>A0A0F8Z1D4_9ZZZZ</name>
<dbReference type="AlphaFoldDB" id="A0A0F8Z1D4"/>
<protein>
    <submittedName>
        <fullName evidence="1">Uncharacterized protein</fullName>
    </submittedName>
</protein>
<accession>A0A0F8Z1D4</accession>
<comment type="caution">
    <text evidence="1">The sequence shown here is derived from an EMBL/GenBank/DDBJ whole genome shotgun (WGS) entry which is preliminary data.</text>
</comment>
<evidence type="ECO:0000313" key="1">
    <source>
        <dbReference type="EMBL" id="KKK87448.1"/>
    </source>
</evidence>
<dbReference type="EMBL" id="LAZR01050397">
    <property type="protein sequence ID" value="KKK87448.1"/>
    <property type="molecule type" value="Genomic_DNA"/>
</dbReference>
<sequence>FDNTVNDNKLMHKTSTATQDVFRENKRVDSFIDRGIERGMRRVTGGTEASVSMGDVNIIIQGNADATTVEMLDEWAADRLPQLIKDKVVRLDTTERLPGR</sequence>
<reference evidence="1" key="1">
    <citation type="journal article" date="2015" name="Nature">
        <title>Complex archaea that bridge the gap between prokaryotes and eukaryotes.</title>
        <authorList>
            <person name="Spang A."/>
            <person name="Saw J.H."/>
            <person name="Jorgensen S.L."/>
            <person name="Zaremba-Niedzwiedzka K."/>
            <person name="Martijn J."/>
            <person name="Lind A.E."/>
            <person name="van Eijk R."/>
            <person name="Schleper C."/>
            <person name="Guy L."/>
            <person name="Ettema T.J."/>
        </authorList>
    </citation>
    <scope>NUCLEOTIDE SEQUENCE</scope>
</reference>